<accession>B1T4E3</accession>
<evidence type="ECO:0000313" key="2">
    <source>
        <dbReference type="Proteomes" id="UP000004814"/>
    </source>
</evidence>
<gene>
    <name evidence="1" type="ORF">BamMEX5DRAFT_2659</name>
</gene>
<dbReference type="AlphaFoldDB" id="B1T4E3"/>
<protein>
    <submittedName>
        <fullName evidence="1">Uncharacterized protein</fullName>
    </submittedName>
</protein>
<organism evidence="1 2">
    <name type="scientific">Burkholderia ambifaria MEX-5</name>
    <dbReference type="NCBI Taxonomy" id="396597"/>
    <lineage>
        <taxon>Bacteria</taxon>
        <taxon>Pseudomonadati</taxon>
        <taxon>Pseudomonadota</taxon>
        <taxon>Betaproteobacteria</taxon>
        <taxon>Burkholderiales</taxon>
        <taxon>Burkholderiaceae</taxon>
        <taxon>Burkholderia</taxon>
        <taxon>Burkholderia cepacia complex</taxon>
    </lineage>
</organism>
<reference evidence="1 2" key="1">
    <citation type="submission" date="2008-03" db="EMBL/GenBank/DDBJ databases">
        <title>Sequencing of the draft genome and assembly of Burkholderia ambifaria MEX-5.</title>
        <authorList>
            <consortium name="US DOE Joint Genome Institute (JGI-PGF)"/>
            <person name="Copeland A."/>
            <person name="Lucas S."/>
            <person name="Lapidus A."/>
            <person name="Glavina del Rio T."/>
            <person name="Dalin E."/>
            <person name="Tice H."/>
            <person name="Bruce D."/>
            <person name="Goodwin L."/>
            <person name="Pitluck S."/>
            <person name="Larimer F."/>
            <person name="Land M.L."/>
            <person name="Hauser L."/>
            <person name="Tiedje J."/>
            <person name="Richardson P."/>
        </authorList>
    </citation>
    <scope>NUCLEOTIDE SEQUENCE [LARGE SCALE GENOMIC DNA]</scope>
    <source>
        <strain evidence="1 2">MEX-5</strain>
    </source>
</reference>
<dbReference type="EMBL" id="ABLK01000071">
    <property type="protein sequence ID" value="EDT41541.1"/>
    <property type="molecule type" value="Genomic_DNA"/>
</dbReference>
<dbReference type="Proteomes" id="UP000004814">
    <property type="component" value="Unassembled WGS sequence"/>
</dbReference>
<sequence>MRNGPRPVPQKNVLHLQFQSQAQRLRFDCQDAAPLQEQGAKPHHIKSIHGWYLGNQTHQPCVDLRERIGIDCRPDDRIEYLIGFWQTAPKSRPR</sequence>
<name>B1T4E3_9BURK</name>
<evidence type="ECO:0000313" key="1">
    <source>
        <dbReference type="EMBL" id="EDT41541.1"/>
    </source>
</evidence>
<comment type="caution">
    <text evidence="1">The sequence shown here is derived from an EMBL/GenBank/DDBJ whole genome shotgun (WGS) entry which is preliminary data.</text>
</comment>
<proteinExistence type="predicted"/>